<evidence type="ECO:0000256" key="5">
    <source>
        <dbReference type="SAM" id="MobiDB-lite"/>
    </source>
</evidence>
<protein>
    <submittedName>
        <fullName evidence="7">High molecular weight rubredoxin</fullName>
    </submittedName>
</protein>
<dbReference type="EMBL" id="VSSQ01054299">
    <property type="protein sequence ID" value="MPN08269.1"/>
    <property type="molecule type" value="Genomic_DNA"/>
</dbReference>
<dbReference type="CDD" id="cd00730">
    <property type="entry name" value="rubredoxin"/>
    <property type="match status" value="1"/>
</dbReference>
<keyword evidence="2" id="KW-0479">Metal-binding</keyword>
<dbReference type="SUPFAM" id="SSF57802">
    <property type="entry name" value="Rubredoxin-like"/>
    <property type="match status" value="1"/>
</dbReference>
<evidence type="ECO:0000256" key="1">
    <source>
        <dbReference type="ARBA" id="ARBA00022448"/>
    </source>
</evidence>
<dbReference type="GO" id="GO:0005506">
    <property type="term" value="F:iron ion binding"/>
    <property type="evidence" value="ECO:0007669"/>
    <property type="project" value="InterPro"/>
</dbReference>
<dbReference type="AlphaFoldDB" id="A0A645F4B0"/>
<feature type="domain" description="Rubredoxin-like" evidence="6">
    <location>
        <begin position="25"/>
        <end position="66"/>
    </location>
</feature>
<proteinExistence type="predicted"/>
<dbReference type="InterPro" id="IPR024934">
    <property type="entry name" value="Rubredoxin-like_dom"/>
</dbReference>
<accession>A0A645F4B0</accession>
<dbReference type="InterPro" id="IPR018527">
    <property type="entry name" value="Rubredoxin_Fe_BS"/>
</dbReference>
<dbReference type="InterPro" id="IPR024935">
    <property type="entry name" value="Rubredoxin_dom"/>
</dbReference>
<evidence type="ECO:0000259" key="6">
    <source>
        <dbReference type="PROSITE" id="PS50903"/>
    </source>
</evidence>
<dbReference type="InterPro" id="IPR048574">
    <property type="entry name" value="RUBY_RBDX"/>
</dbReference>
<evidence type="ECO:0000256" key="2">
    <source>
        <dbReference type="ARBA" id="ARBA00022723"/>
    </source>
</evidence>
<evidence type="ECO:0000256" key="4">
    <source>
        <dbReference type="ARBA" id="ARBA00023004"/>
    </source>
</evidence>
<feature type="region of interest" description="Disordered" evidence="5">
    <location>
        <begin position="1"/>
        <end position="24"/>
    </location>
</feature>
<gene>
    <name evidence="7" type="primary">hrb_12</name>
    <name evidence="7" type="ORF">SDC9_155551</name>
</gene>
<dbReference type="PROSITE" id="PS50903">
    <property type="entry name" value="RUBREDOXIN_LIKE"/>
    <property type="match status" value="1"/>
</dbReference>
<sequence length="67" mass="7049">MVKKGGVPKNAPGHRLPAEDGAPAGPKYVCGICGYVYDGSQGPFEFLPPDWKCPLCGAPKSKFTIQA</sequence>
<comment type="caution">
    <text evidence="7">The sequence shown here is derived from an EMBL/GenBank/DDBJ whole genome shotgun (WGS) entry which is preliminary data.</text>
</comment>
<keyword evidence="3" id="KW-0249">Electron transport</keyword>
<evidence type="ECO:0000313" key="7">
    <source>
        <dbReference type="EMBL" id="MPN08269.1"/>
    </source>
</evidence>
<dbReference type="Gene3D" id="2.20.28.10">
    <property type="match status" value="1"/>
</dbReference>
<organism evidence="7">
    <name type="scientific">bioreactor metagenome</name>
    <dbReference type="NCBI Taxonomy" id="1076179"/>
    <lineage>
        <taxon>unclassified sequences</taxon>
        <taxon>metagenomes</taxon>
        <taxon>ecological metagenomes</taxon>
    </lineage>
</organism>
<reference evidence="7" key="1">
    <citation type="submission" date="2019-08" db="EMBL/GenBank/DDBJ databases">
        <authorList>
            <person name="Kucharzyk K."/>
            <person name="Murdoch R.W."/>
            <person name="Higgins S."/>
            <person name="Loffler F."/>
        </authorList>
    </citation>
    <scope>NUCLEOTIDE SEQUENCE</scope>
</reference>
<dbReference type="PROSITE" id="PS00202">
    <property type="entry name" value="RUBREDOXIN"/>
    <property type="match status" value="1"/>
</dbReference>
<dbReference type="Pfam" id="PF21349">
    <property type="entry name" value="RUBY_RBDX"/>
    <property type="match status" value="1"/>
</dbReference>
<keyword evidence="1" id="KW-0813">Transport</keyword>
<keyword evidence="4" id="KW-0408">Iron</keyword>
<evidence type="ECO:0000256" key="3">
    <source>
        <dbReference type="ARBA" id="ARBA00022982"/>
    </source>
</evidence>
<name>A0A645F4B0_9ZZZZ</name>